<dbReference type="PANTHER" id="PTHR43372">
    <property type="entry name" value="FATTY-ACID AMIDE HYDROLASE"/>
    <property type="match status" value="1"/>
</dbReference>
<keyword evidence="3" id="KW-1185">Reference proteome</keyword>
<dbReference type="Pfam" id="PF01425">
    <property type="entry name" value="Amidase"/>
    <property type="match status" value="1"/>
</dbReference>
<comment type="caution">
    <text evidence="2">The sequence shown here is derived from an EMBL/GenBank/DDBJ whole genome shotgun (WGS) entry which is preliminary data.</text>
</comment>
<organism evidence="2 3">
    <name type="scientific">Candidatus Rhodoblastus alkanivorans</name>
    <dbReference type="NCBI Taxonomy" id="2954117"/>
    <lineage>
        <taxon>Bacteria</taxon>
        <taxon>Pseudomonadati</taxon>
        <taxon>Pseudomonadota</taxon>
        <taxon>Alphaproteobacteria</taxon>
        <taxon>Hyphomicrobiales</taxon>
        <taxon>Rhodoblastaceae</taxon>
        <taxon>Rhodoblastus</taxon>
    </lineage>
</organism>
<dbReference type="SUPFAM" id="SSF75304">
    <property type="entry name" value="Amidase signature (AS) enzymes"/>
    <property type="match status" value="1"/>
</dbReference>
<feature type="domain" description="Amidase" evidence="1">
    <location>
        <begin position="36"/>
        <end position="469"/>
    </location>
</feature>
<dbReference type="RefSeq" id="WP_243068005.1">
    <property type="nucleotide sequence ID" value="NZ_JAIVFK010000021.1"/>
</dbReference>
<dbReference type="Proteomes" id="UP001139104">
    <property type="component" value="Unassembled WGS sequence"/>
</dbReference>
<protein>
    <submittedName>
        <fullName evidence="2">Amidase</fullName>
    </submittedName>
</protein>
<sequence length="488" mass="51331">MNSASAGFDEAFFAASASTWLRGLAKGDFSAREAFDAVWERILARNPQINALAAYDYESAREQAAEADRSYARGAARPLEGLPITIKDSFETAGLLTACGDEALAEHIPRQDAAAVARLRAAGAIILAKTNVPRLTADFQTHNALFGVTCNPWDLALTPGGSSGGAAAAVAAGLSAFDLASDLGGSIRWPAQACGLFGLKPSWGRISLAGHIPPLPTVRLKNPPDLAVAGPLARSASDLGLVLSLTASAENAAPAARGKKPDDLRLALWLDPDFAPVDRDVEAGILLAAEVFRDAGAAVVEARPDFSFQDAFEIYVLLNFAIGFAGTPAEDRARFAAEAKSFATDDISYYALRARAAKMDAATFSRLTERRAAINAAFAEFFKDYDAILCPPAPCLAFPHDFAPDPFARRLPTSAGPLPYHDLLKWASLASLSLLPAVVAPVALTSAKGKDRVLPTGVQIICARDDDRTAVALAGLIEKATGGFRAPK</sequence>
<name>A0ABS9Z900_9HYPH</name>
<dbReference type="InterPro" id="IPR052739">
    <property type="entry name" value="FAAH2"/>
</dbReference>
<dbReference type="Gene3D" id="3.90.1300.10">
    <property type="entry name" value="Amidase signature (AS) domain"/>
    <property type="match status" value="1"/>
</dbReference>
<accession>A0ABS9Z900</accession>
<dbReference type="InterPro" id="IPR036928">
    <property type="entry name" value="AS_sf"/>
</dbReference>
<evidence type="ECO:0000313" key="3">
    <source>
        <dbReference type="Proteomes" id="UP001139104"/>
    </source>
</evidence>
<dbReference type="InterPro" id="IPR023631">
    <property type="entry name" value="Amidase_dom"/>
</dbReference>
<proteinExistence type="predicted"/>
<evidence type="ECO:0000259" key="1">
    <source>
        <dbReference type="Pfam" id="PF01425"/>
    </source>
</evidence>
<reference evidence="2" key="1">
    <citation type="journal article" date="2022" name="ISME J.">
        <title>Identification of active gaseous-alkane degraders at natural gas seeps.</title>
        <authorList>
            <person name="Farhan Ul Haque M."/>
            <person name="Hernandez M."/>
            <person name="Crombie A.T."/>
            <person name="Murrell J.C."/>
        </authorList>
    </citation>
    <scope>NUCLEOTIDE SEQUENCE</scope>
    <source>
        <strain evidence="2">PC2</strain>
    </source>
</reference>
<dbReference type="PANTHER" id="PTHR43372:SF4">
    <property type="entry name" value="FATTY-ACID AMIDE HYDROLASE 2"/>
    <property type="match status" value="1"/>
</dbReference>
<evidence type="ECO:0000313" key="2">
    <source>
        <dbReference type="EMBL" id="MCI4684094.1"/>
    </source>
</evidence>
<dbReference type="EMBL" id="JAIVFP010000001">
    <property type="protein sequence ID" value="MCI4684094.1"/>
    <property type="molecule type" value="Genomic_DNA"/>
</dbReference>
<gene>
    <name evidence="2" type="ORF">K2U94_15220</name>
</gene>